<dbReference type="Proteomes" id="UP000054893">
    <property type="component" value="Unassembled WGS sequence"/>
</dbReference>
<dbReference type="InterPro" id="IPR001584">
    <property type="entry name" value="Integrase_cat-core"/>
</dbReference>
<dbReference type="Pfam" id="PF13333">
    <property type="entry name" value="rve_2"/>
    <property type="match status" value="1"/>
</dbReference>
<sequence length="193" mass="21631">MSDSGVPPLTADDLAGVPDHFNFRLRLDVPCFPDTRGAIHELNGTQIPLDLKEVVHRHPQDGFTTELKADTAKTSRQFAQRRRQERNPFVLRTRCGPGPNAADRVRCYNGLANFGNDRNRLASRGNDKEPGACRALPELRVVACEVAIVWRRGNNQTVQLVDAYIRWYNEKRIKVSPGSLSPLEYRESPGLAA</sequence>
<organism evidence="2 3">
    <name type="scientific">Caballeronia sordidicola</name>
    <name type="common">Burkholderia sordidicola</name>
    <dbReference type="NCBI Taxonomy" id="196367"/>
    <lineage>
        <taxon>Bacteria</taxon>
        <taxon>Pseudomonadati</taxon>
        <taxon>Pseudomonadota</taxon>
        <taxon>Betaproteobacteria</taxon>
        <taxon>Burkholderiales</taxon>
        <taxon>Burkholderiaceae</taxon>
        <taxon>Caballeronia</taxon>
    </lineage>
</organism>
<name>A0A158ENE2_CABSO</name>
<protein>
    <submittedName>
        <fullName evidence="2">Integrase catalytic region</fullName>
    </submittedName>
</protein>
<accession>A0A158ENE2</accession>
<feature type="domain" description="Integrase catalytic" evidence="1">
    <location>
        <begin position="159"/>
        <end position="187"/>
    </location>
</feature>
<evidence type="ECO:0000313" key="2">
    <source>
        <dbReference type="EMBL" id="SAL09094.1"/>
    </source>
</evidence>
<gene>
    <name evidence="2" type="ORF">AWB64_00076</name>
</gene>
<evidence type="ECO:0000313" key="3">
    <source>
        <dbReference type="Proteomes" id="UP000054893"/>
    </source>
</evidence>
<reference evidence="2 3" key="1">
    <citation type="submission" date="2016-01" db="EMBL/GenBank/DDBJ databases">
        <authorList>
            <person name="Oliw E.H."/>
        </authorList>
    </citation>
    <scope>NUCLEOTIDE SEQUENCE [LARGE SCALE GENOMIC DNA]</scope>
    <source>
        <strain evidence="2">LMG 22029</strain>
    </source>
</reference>
<dbReference type="AlphaFoldDB" id="A0A158ENE2"/>
<dbReference type="EMBL" id="FCOC02000001">
    <property type="protein sequence ID" value="SAL09094.1"/>
    <property type="molecule type" value="Genomic_DNA"/>
</dbReference>
<evidence type="ECO:0000259" key="1">
    <source>
        <dbReference type="Pfam" id="PF13333"/>
    </source>
</evidence>
<dbReference type="GO" id="GO:0015074">
    <property type="term" value="P:DNA integration"/>
    <property type="evidence" value="ECO:0007669"/>
    <property type="project" value="InterPro"/>
</dbReference>
<proteinExistence type="predicted"/>